<dbReference type="RefSeq" id="WP_245856596.1">
    <property type="nucleotide sequence ID" value="NZ_CP022521.1"/>
</dbReference>
<reference evidence="3 4" key="1">
    <citation type="submission" date="2017-07" db="EMBL/GenBank/DDBJ databases">
        <title>Complete genome sequence of Actinoalloteichus hoggarensis DSM 45943, type strain of Actinoalloteichus hoggarensis.</title>
        <authorList>
            <person name="Ruckert C."/>
            <person name="Nouioui I."/>
            <person name="Willmese J."/>
            <person name="van Wezel G."/>
            <person name="Klenk H.-P."/>
            <person name="Kalinowski J."/>
            <person name="Zotchev S.B."/>
        </authorList>
    </citation>
    <scope>NUCLEOTIDE SEQUENCE [LARGE SCALE GENOMIC DNA]</scope>
    <source>
        <strain evidence="3 4">DSM 45943</strain>
    </source>
</reference>
<dbReference type="Pfam" id="PF03641">
    <property type="entry name" value="Lysine_decarbox"/>
    <property type="match status" value="1"/>
</dbReference>
<dbReference type="EMBL" id="CP022521">
    <property type="protein sequence ID" value="ASO18969.1"/>
    <property type="molecule type" value="Genomic_DNA"/>
</dbReference>
<dbReference type="Gene3D" id="3.40.50.450">
    <property type="match status" value="1"/>
</dbReference>
<evidence type="ECO:0000313" key="3">
    <source>
        <dbReference type="EMBL" id="ASO18969.1"/>
    </source>
</evidence>
<keyword evidence="4" id="KW-1185">Reference proteome</keyword>
<comment type="similarity">
    <text evidence="1 2">Belongs to the LOG family.</text>
</comment>
<dbReference type="PANTHER" id="PTHR31223:SF70">
    <property type="entry name" value="LOG FAMILY PROTEIN YJL055W"/>
    <property type="match status" value="1"/>
</dbReference>
<dbReference type="AlphaFoldDB" id="A0A221VZM0"/>
<dbReference type="GO" id="GO:0005829">
    <property type="term" value="C:cytosol"/>
    <property type="evidence" value="ECO:0007669"/>
    <property type="project" value="TreeGrafter"/>
</dbReference>
<comment type="catalytic activity">
    <reaction evidence="2">
        <text>N(6)-(dimethylallyl)adenosine 5'-phosphate + H2O = N(6)-dimethylallyladenine + D-ribose 5-phosphate</text>
        <dbReference type="Rhea" id="RHEA:48560"/>
        <dbReference type="ChEBI" id="CHEBI:15377"/>
        <dbReference type="ChEBI" id="CHEBI:17660"/>
        <dbReference type="ChEBI" id="CHEBI:57526"/>
        <dbReference type="ChEBI" id="CHEBI:78346"/>
        <dbReference type="EC" id="3.2.2.n1"/>
    </reaction>
</comment>
<name>A0A221VZM0_9PSEU</name>
<dbReference type="KEGG" id="ahg:AHOG_06600"/>
<dbReference type="Proteomes" id="UP000204221">
    <property type="component" value="Chromosome"/>
</dbReference>
<sequence>MRICVFCGSSTGRGQEYLDAARALGQVISGRGAELVYGGAAVGLMGAVADASLDAGGRVIGVIPRQLVEREIAHPRLTTLHVVGDMHERKAMMAANADAFIAMPGGAGTLEELFEIWTWGQLGLHAKPIGLLNVKGYFDPLRTMIEHMTGEGFLQDRHREALLVDSDPRRLLERFDDYRAPGPKWAPQESAKAADLFGLTER</sequence>
<proteinExistence type="inferred from homology"/>
<dbReference type="InterPro" id="IPR031100">
    <property type="entry name" value="LOG_fam"/>
</dbReference>
<dbReference type="PANTHER" id="PTHR31223">
    <property type="entry name" value="LOG FAMILY PROTEIN YJL055W"/>
    <property type="match status" value="1"/>
</dbReference>
<evidence type="ECO:0000256" key="2">
    <source>
        <dbReference type="RuleBase" id="RU363015"/>
    </source>
</evidence>
<keyword evidence="2" id="KW-0203">Cytokinin biosynthesis</keyword>
<gene>
    <name evidence="3" type="primary">yvdD</name>
    <name evidence="3" type="ORF">AHOG_06600</name>
</gene>
<dbReference type="GO" id="GO:0102682">
    <property type="term" value="F:cytokinin riboside 5'-monophosphate phosphoribohydrolase activity"/>
    <property type="evidence" value="ECO:0007669"/>
    <property type="project" value="RHEA"/>
</dbReference>
<organism evidence="3 4">
    <name type="scientific">Actinoalloteichus hoggarensis</name>
    <dbReference type="NCBI Taxonomy" id="1470176"/>
    <lineage>
        <taxon>Bacteria</taxon>
        <taxon>Bacillati</taxon>
        <taxon>Actinomycetota</taxon>
        <taxon>Actinomycetes</taxon>
        <taxon>Pseudonocardiales</taxon>
        <taxon>Pseudonocardiaceae</taxon>
        <taxon>Actinoalloteichus</taxon>
    </lineage>
</organism>
<evidence type="ECO:0000256" key="1">
    <source>
        <dbReference type="ARBA" id="ARBA00006763"/>
    </source>
</evidence>
<comment type="catalytic activity">
    <reaction evidence="2">
        <text>9-ribosyl-trans-zeatin 5'-phosphate + H2O = trans-zeatin + D-ribose 5-phosphate</text>
        <dbReference type="Rhea" id="RHEA:48564"/>
        <dbReference type="ChEBI" id="CHEBI:15377"/>
        <dbReference type="ChEBI" id="CHEBI:16522"/>
        <dbReference type="ChEBI" id="CHEBI:78346"/>
        <dbReference type="ChEBI" id="CHEBI:87947"/>
        <dbReference type="EC" id="3.2.2.n1"/>
    </reaction>
</comment>
<keyword evidence="2" id="KW-0378">Hydrolase</keyword>
<dbReference type="NCBIfam" id="TIGR00730">
    <property type="entry name" value="Rossman fold protein, TIGR00730 family"/>
    <property type="match status" value="1"/>
</dbReference>
<dbReference type="InterPro" id="IPR005269">
    <property type="entry name" value="LOG"/>
</dbReference>
<evidence type="ECO:0000313" key="4">
    <source>
        <dbReference type="Proteomes" id="UP000204221"/>
    </source>
</evidence>
<dbReference type="EC" id="3.2.2.n1" evidence="2"/>
<accession>A0A221VZM0</accession>
<protein>
    <recommendedName>
        <fullName evidence="2">Cytokinin riboside 5'-monophosphate phosphoribohydrolase</fullName>
        <ecNumber evidence="2">3.2.2.n1</ecNumber>
    </recommendedName>
</protein>
<dbReference type="SUPFAM" id="SSF102405">
    <property type="entry name" value="MCP/YpsA-like"/>
    <property type="match status" value="1"/>
</dbReference>
<dbReference type="GO" id="GO:0009691">
    <property type="term" value="P:cytokinin biosynthetic process"/>
    <property type="evidence" value="ECO:0007669"/>
    <property type="project" value="UniProtKB-UniRule"/>
</dbReference>